<evidence type="ECO:0000313" key="2">
    <source>
        <dbReference type="EMBL" id="AOJ01707.1"/>
    </source>
</evidence>
<accession>A0A1B4FDG1</accession>
<organism evidence="2 3">
    <name type="scientific">Burkholderia mayonis</name>
    <dbReference type="NCBI Taxonomy" id="1385591"/>
    <lineage>
        <taxon>Bacteria</taxon>
        <taxon>Pseudomonadati</taxon>
        <taxon>Pseudomonadota</taxon>
        <taxon>Betaproteobacteria</taxon>
        <taxon>Burkholderiales</taxon>
        <taxon>Burkholderiaceae</taxon>
        <taxon>Burkholderia</taxon>
        <taxon>pseudomallei group</taxon>
    </lineage>
</organism>
<gene>
    <name evidence="2" type="ORF">WS70_07600</name>
</gene>
<dbReference type="EMBL" id="CP013386">
    <property type="protein sequence ID" value="AOJ01707.1"/>
    <property type="molecule type" value="Genomic_DNA"/>
</dbReference>
<dbReference type="Proteomes" id="UP000062519">
    <property type="component" value="Chromosome 1"/>
</dbReference>
<sequence length="62" mass="6325">MYPGEAGPRGDAVESVYFEITRAGAAHANRRDANASRGSANDCDAHRTPGACGLGRAPAHSG</sequence>
<proteinExistence type="predicted"/>
<feature type="region of interest" description="Disordered" evidence="1">
    <location>
        <begin position="26"/>
        <end position="62"/>
    </location>
</feature>
<name>A0A1B4FDG1_9BURK</name>
<keyword evidence="3" id="KW-1185">Reference proteome</keyword>
<reference evidence="2 3" key="1">
    <citation type="submission" date="2015-12" db="EMBL/GenBank/DDBJ databases">
        <title>Diversity of Burkholderia near neighbor genomes.</title>
        <authorList>
            <person name="Sahl J."/>
            <person name="Wagner D."/>
            <person name="Keim P."/>
        </authorList>
    </citation>
    <scope>NUCLEOTIDE SEQUENCE [LARGE SCALE GENOMIC DNA]</scope>
    <source>
        <strain evidence="2 3">BDU6</strain>
    </source>
</reference>
<evidence type="ECO:0000313" key="3">
    <source>
        <dbReference type="Proteomes" id="UP000062519"/>
    </source>
</evidence>
<protein>
    <submittedName>
        <fullName evidence="2">Uncharacterized protein</fullName>
    </submittedName>
</protein>
<dbReference type="KEGG" id="buu:WS70_07600"/>
<evidence type="ECO:0000256" key="1">
    <source>
        <dbReference type="SAM" id="MobiDB-lite"/>
    </source>
</evidence>
<dbReference type="AlphaFoldDB" id="A0A1B4FDG1"/>